<comment type="catalytic activity">
    <reaction evidence="8 9">
        <text>guanosine(26) in tRNA + 2 S-adenosyl-L-methionine = N(2)-dimethylguanosine(26) in tRNA + 2 S-adenosyl-L-homocysteine + 2 H(+)</text>
        <dbReference type="Rhea" id="RHEA:43140"/>
        <dbReference type="Rhea" id="RHEA-COMP:10359"/>
        <dbReference type="Rhea" id="RHEA-COMP:10360"/>
        <dbReference type="ChEBI" id="CHEBI:15378"/>
        <dbReference type="ChEBI" id="CHEBI:57856"/>
        <dbReference type="ChEBI" id="CHEBI:59789"/>
        <dbReference type="ChEBI" id="CHEBI:74269"/>
        <dbReference type="ChEBI" id="CHEBI:74513"/>
        <dbReference type="EC" id="2.1.1.216"/>
    </reaction>
</comment>
<organism evidence="11 13">
    <name type="scientific">Plasmodiophora brassicae</name>
    <name type="common">Clubroot disease agent</name>
    <dbReference type="NCBI Taxonomy" id="37360"/>
    <lineage>
        <taxon>Eukaryota</taxon>
        <taxon>Sar</taxon>
        <taxon>Rhizaria</taxon>
        <taxon>Endomyxa</taxon>
        <taxon>Phytomyxea</taxon>
        <taxon>Plasmodiophorida</taxon>
        <taxon>Plasmodiophoridae</taxon>
        <taxon>Plasmodiophora</taxon>
    </lineage>
</organism>
<dbReference type="InterPro" id="IPR029063">
    <property type="entry name" value="SAM-dependent_MTases_sf"/>
</dbReference>
<comment type="similarity">
    <text evidence="9">Belongs to the class I-like SAM-binding methyltransferase superfamily. Trm1 family.</text>
</comment>
<dbReference type="FunFam" id="3.30.56.70:FF:000001">
    <property type="entry name" value="tRNA (guanine(26)-N(2))-dimethyltransferase"/>
    <property type="match status" value="1"/>
</dbReference>
<evidence type="ECO:0000256" key="4">
    <source>
        <dbReference type="ARBA" id="ARBA00022691"/>
    </source>
</evidence>
<evidence type="ECO:0000313" key="11">
    <source>
        <dbReference type="EMBL" id="CEP03299.1"/>
    </source>
</evidence>
<evidence type="ECO:0000256" key="10">
    <source>
        <dbReference type="SAM" id="MobiDB-lite"/>
    </source>
</evidence>
<dbReference type="NCBIfam" id="TIGR00308">
    <property type="entry name" value="TRM1"/>
    <property type="match status" value="1"/>
</dbReference>
<accession>A0A0G4J7G4</accession>
<dbReference type="GO" id="GO:0160104">
    <property type="term" value="F:tRNA (guanine(26)-N2)-dimethyltransferase activity"/>
    <property type="evidence" value="ECO:0007669"/>
    <property type="project" value="UniProtKB-UniRule"/>
</dbReference>
<dbReference type="Pfam" id="PF02005">
    <property type="entry name" value="TRM"/>
    <property type="match status" value="1"/>
</dbReference>
<keyword evidence="12" id="KW-0496">Mitochondrion</keyword>
<protein>
    <recommendedName>
        <fullName evidence="7 9">tRNA (guanine(26)-N(2))-dimethyltransferase</fullName>
        <ecNumber evidence="7 9">2.1.1.216</ecNumber>
    </recommendedName>
</protein>
<dbReference type="PROSITE" id="PS51626">
    <property type="entry name" value="SAM_MT_TRM1"/>
    <property type="match status" value="1"/>
</dbReference>
<reference evidence="11 13" key="1">
    <citation type="submission" date="2015-02" db="EMBL/GenBank/DDBJ databases">
        <authorList>
            <person name="Chooi Y.-H."/>
        </authorList>
    </citation>
    <scope>NUCLEOTIDE SEQUENCE [LARGE SCALE GENOMIC DNA]</scope>
    <source>
        <strain evidence="11">E3</strain>
    </source>
</reference>
<keyword evidence="6 9" id="KW-0694">RNA-binding</keyword>
<dbReference type="Proteomes" id="UP000039324">
    <property type="component" value="Unassembled WGS sequence"/>
</dbReference>
<dbReference type="EC" id="2.1.1.216" evidence="7 9"/>
<dbReference type="Gene3D" id="3.40.50.150">
    <property type="entry name" value="Vaccinia Virus protein VP39"/>
    <property type="match status" value="1"/>
</dbReference>
<dbReference type="FunFam" id="3.40.50.150:FF:000051">
    <property type="entry name" value="tRNA (guanine(26)-N(2))-dimethyltransferase"/>
    <property type="match status" value="1"/>
</dbReference>
<dbReference type="InterPro" id="IPR002905">
    <property type="entry name" value="Trm1"/>
</dbReference>
<keyword evidence="3 9" id="KW-0808">Transferase</keyword>
<dbReference type="EMBL" id="CDSF01000144">
    <property type="protein sequence ID" value="CEP03299.1"/>
    <property type="molecule type" value="Genomic_DNA"/>
</dbReference>
<evidence type="ECO:0000256" key="3">
    <source>
        <dbReference type="ARBA" id="ARBA00022679"/>
    </source>
</evidence>
<feature type="region of interest" description="Disordered" evidence="10">
    <location>
        <begin position="506"/>
        <end position="551"/>
    </location>
</feature>
<dbReference type="OMA" id="MKCCHEM"/>
<dbReference type="STRING" id="37360.A0A0G4J7G4"/>
<evidence type="ECO:0000256" key="2">
    <source>
        <dbReference type="ARBA" id="ARBA00022603"/>
    </source>
</evidence>
<evidence type="ECO:0000313" key="13">
    <source>
        <dbReference type="Proteomes" id="UP000039324"/>
    </source>
</evidence>
<dbReference type="GO" id="GO:0005634">
    <property type="term" value="C:nucleus"/>
    <property type="evidence" value="ECO:0007669"/>
    <property type="project" value="TreeGrafter"/>
</dbReference>
<evidence type="ECO:0000256" key="5">
    <source>
        <dbReference type="ARBA" id="ARBA00022694"/>
    </source>
</evidence>
<dbReference type="InterPro" id="IPR042296">
    <property type="entry name" value="tRNA_met_Trm1_C"/>
</dbReference>
<proteinExistence type="inferred from homology"/>
<dbReference type="AlphaFoldDB" id="A0A0G4J7G4"/>
<name>A0A0G4J7G4_PLABS</name>
<dbReference type="Proteomes" id="UP000290189">
    <property type="component" value="Unassembled WGS sequence"/>
</dbReference>
<dbReference type="SUPFAM" id="SSF53335">
    <property type="entry name" value="S-adenosyl-L-methionine-dependent methyltransferases"/>
    <property type="match status" value="1"/>
</dbReference>
<dbReference type="EMBL" id="OVEO01000004">
    <property type="protein sequence ID" value="SPQ95539.1"/>
    <property type="molecule type" value="Genomic_DNA"/>
</dbReference>
<dbReference type="OrthoDB" id="6349953at2759"/>
<dbReference type="PANTHER" id="PTHR10631:SF3">
    <property type="entry name" value="TRNA (GUANINE(26)-N(2))-DIMETHYLTRANSFERASE"/>
    <property type="match status" value="1"/>
</dbReference>
<geneLocation type="mitochondrion" evidence="12"/>
<evidence type="ECO:0000256" key="8">
    <source>
        <dbReference type="ARBA" id="ARBA00051897"/>
    </source>
</evidence>
<dbReference type="PANTHER" id="PTHR10631">
    <property type="entry name" value="N 2 ,N 2 -DIMETHYLGUANOSINE TRNA METHYLTRANSFERASE"/>
    <property type="match status" value="1"/>
</dbReference>
<evidence type="ECO:0000256" key="6">
    <source>
        <dbReference type="ARBA" id="ARBA00022884"/>
    </source>
</evidence>
<keyword evidence="1 9" id="KW-0820">tRNA-binding</keyword>
<dbReference type="GO" id="GO:0000049">
    <property type="term" value="F:tRNA binding"/>
    <property type="evidence" value="ECO:0007669"/>
    <property type="project" value="UniProtKB-UniRule"/>
</dbReference>
<dbReference type="Gene3D" id="3.30.56.70">
    <property type="entry name" value="N2,N2-dimethylguanosine tRNA methyltransferase, C-terminal domain"/>
    <property type="match status" value="1"/>
</dbReference>
<evidence type="ECO:0000256" key="7">
    <source>
        <dbReference type="ARBA" id="ARBA00039099"/>
    </source>
</evidence>
<reference evidence="12 14" key="2">
    <citation type="submission" date="2018-03" db="EMBL/GenBank/DDBJ databases">
        <authorList>
            <person name="Fogelqvist J."/>
        </authorList>
    </citation>
    <scope>NUCLEOTIDE SEQUENCE [LARGE SCALE GENOMIC DNA]</scope>
</reference>
<evidence type="ECO:0000256" key="9">
    <source>
        <dbReference type="PROSITE-ProRule" id="PRU00958"/>
    </source>
</evidence>
<keyword evidence="13" id="KW-1185">Reference proteome</keyword>
<keyword evidence="5 9" id="KW-0819">tRNA processing</keyword>
<dbReference type="CDD" id="cd02440">
    <property type="entry name" value="AdoMet_MTases"/>
    <property type="match status" value="1"/>
</dbReference>
<keyword evidence="2 9" id="KW-0489">Methyltransferase</keyword>
<feature type="compositionally biased region" description="Basic and acidic residues" evidence="10">
    <location>
        <begin position="535"/>
        <end position="551"/>
    </location>
</feature>
<dbReference type="GO" id="GO:0002940">
    <property type="term" value="P:tRNA N2-guanine methylation"/>
    <property type="evidence" value="ECO:0007669"/>
    <property type="project" value="TreeGrafter"/>
</dbReference>
<evidence type="ECO:0000256" key="1">
    <source>
        <dbReference type="ARBA" id="ARBA00022555"/>
    </source>
</evidence>
<evidence type="ECO:0000313" key="14">
    <source>
        <dbReference type="Proteomes" id="UP000290189"/>
    </source>
</evidence>
<sequence length="551" mass="59764">MRPSSPAATLQSCSQGNCAAQSRPCSVAGTGWTSILGTLLRLARRVARVTGACRAPAMSTAPAWSTVTEGSAQILLPAGQKDVFYNPAQVVNRDLSVAALTAYNDLLTEQGRTTPLTVIEALSATGLRSLRYAKECPNIGTIIANDLDRGAVESIERNIAHNAQLDGNDCDYSRIKVRCSDANAVMAEHHRGRDRVDIVDLDPYGSANNFIEAALKALRSGGLLCVTCTDIAVLAGSKPMQCQAKYGAMPLRARYCHEMALRIVLSFVSQIAARHGLVIEPLASAHIDFYVRLFIRVRKSQQGANDAIKKLGSVWQCSGCESFQVVPAVQPKSRKANELTQAHAPDTGNRCKECDSVFKMGGLWWMAPMNDVAFLARLQAVVSSPTCTLATRTRLQGMLDGLQGELHDVPLFMCLASMCHTVHCEQPPAQRVRSALINAGYRVSRSHTLPTAIKTDAPLHVVWDVIRHWVRERPVKKADNENAPGYKILSRDMRTEVDCTIVPESAGVGKYPSNPTENWGPMARAKRGAPAVSPAKDDGLKKTRVDEEVAA</sequence>
<evidence type="ECO:0000313" key="12">
    <source>
        <dbReference type="EMBL" id="SPQ95539.1"/>
    </source>
</evidence>
<keyword evidence="4 9" id="KW-0949">S-adenosyl-L-methionine</keyword>
<gene>
    <name evidence="11" type="ORF">PBRA_003059</name>
    <name evidence="12" type="ORF">PLBR_LOCUS2754</name>
</gene>